<keyword evidence="3" id="KW-0813">Transport</keyword>
<accession>A0A813DVR1</accession>
<reference evidence="8" key="1">
    <citation type="submission" date="2021-02" db="EMBL/GenBank/DDBJ databases">
        <authorList>
            <person name="Dougan E. K."/>
            <person name="Rhodes N."/>
            <person name="Thang M."/>
            <person name="Chan C."/>
        </authorList>
    </citation>
    <scope>NUCLEOTIDE SEQUENCE</scope>
</reference>
<evidence type="ECO:0000313" key="9">
    <source>
        <dbReference type="Proteomes" id="UP000654075"/>
    </source>
</evidence>
<evidence type="ECO:0000313" key="8">
    <source>
        <dbReference type="EMBL" id="CAE8592786.1"/>
    </source>
</evidence>
<evidence type="ECO:0000256" key="1">
    <source>
        <dbReference type="ARBA" id="ARBA00004141"/>
    </source>
</evidence>
<feature type="transmembrane region" description="Helical" evidence="7">
    <location>
        <begin position="12"/>
        <end position="34"/>
    </location>
</feature>
<keyword evidence="5 7" id="KW-1133">Transmembrane helix</keyword>
<dbReference type="InterPro" id="IPR013936">
    <property type="entry name" value="CRT-like"/>
</dbReference>
<keyword evidence="6 7" id="KW-0472">Membrane</keyword>
<keyword evidence="9" id="KW-1185">Reference proteome</keyword>
<comment type="similarity">
    <text evidence="2">Belongs to the CRT-like transporter family.</text>
</comment>
<protein>
    <submittedName>
        <fullName evidence="8">Uncharacterized protein</fullName>
    </submittedName>
</protein>
<sequence>VTGLAAQPYLTTFMMSLMDQATTPFTVIFSVLLLGTRYIMIEIVSVVIIISAAAGCVLVAAKETGGDNSQGWAVFAALTTP</sequence>
<feature type="non-terminal residue" evidence="8">
    <location>
        <position position="1"/>
    </location>
</feature>
<comment type="subcellular location">
    <subcellularLocation>
        <location evidence="1">Membrane</location>
        <topology evidence="1">Multi-pass membrane protein</topology>
    </subcellularLocation>
</comment>
<evidence type="ECO:0000256" key="3">
    <source>
        <dbReference type="ARBA" id="ARBA00022448"/>
    </source>
</evidence>
<gene>
    <name evidence="8" type="ORF">PGLA1383_LOCUS11410</name>
</gene>
<keyword evidence="4 7" id="KW-0812">Transmembrane</keyword>
<feature type="transmembrane region" description="Helical" evidence="7">
    <location>
        <begin position="41"/>
        <end position="61"/>
    </location>
</feature>
<dbReference type="AlphaFoldDB" id="A0A813DVR1"/>
<evidence type="ECO:0000256" key="7">
    <source>
        <dbReference type="SAM" id="Phobius"/>
    </source>
</evidence>
<dbReference type="Proteomes" id="UP000654075">
    <property type="component" value="Unassembled WGS sequence"/>
</dbReference>
<dbReference type="EMBL" id="CAJNNV010005881">
    <property type="protein sequence ID" value="CAE8592786.1"/>
    <property type="molecule type" value="Genomic_DNA"/>
</dbReference>
<evidence type="ECO:0000256" key="5">
    <source>
        <dbReference type="ARBA" id="ARBA00022989"/>
    </source>
</evidence>
<feature type="non-terminal residue" evidence="8">
    <location>
        <position position="81"/>
    </location>
</feature>
<name>A0A813DVR1_POLGL</name>
<proteinExistence type="inferred from homology"/>
<comment type="caution">
    <text evidence="8">The sequence shown here is derived from an EMBL/GenBank/DDBJ whole genome shotgun (WGS) entry which is preliminary data.</text>
</comment>
<organism evidence="8 9">
    <name type="scientific">Polarella glacialis</name>
    <name type="common">Dinoflagellate</name>
    <dbReference type="NCBI Taxonomy" id="89957"/>
    <lineage>
        <taxon>Eukaryota</taxon>
        <taxon>Sar</taxon>
        <taxon>Alveolata</taxon>
        <taxon>Dinophyceae</taxon>
        <taxon>Suessiales</taxon>
        <taxon>Suessiaceae</taxon>
        <taxon>Polarella</taxon>
    </lineage>
</organism>
<dbReference type="GO" id="GO:0016020">
    <property type="term" value="C:membrane"/>
    <property type="evidence" value="ECO:0007669"/>
    <property type="project" value="UniProtKB-SubCell"/>
</dbReference>
<evidence type="ECO:0000256" key="4">
    <source>
        <dbReference type="ARBA" id="ARBA00022692"/>
    </source>
</evidence>
<dbReference type="Pfam" id="PF08627">
    <property type="entry name" value="CRT-like"/>
    <property type="match status" value="1"/>
</dbReference>
<evidence type="ECO:0000256" key="2">
    <source>
        <dbReference type="ARBA" id="ARBA00006690"/>
    </source>
</evidence>
<evidence type="ECO:0000256" key="6">
    <source>
        <dbReference type="ARBA" id="ARBA00023136"/>
    </source>
</evidence>